<proteinExistence type="predicted"/>
<accession>A0A2P2JH58</accession>
<dbReference type="EMBL" id="GGEC01012308">
    <property type="protein sequence ID" value="MBW92791.1"/>
    <property type="molecule type" value="Transcribed_RNA"/>
</dbReference>
<dbReference type="AlphaFoldDB" id="A0A2P2JH58"/>
<reference evidence="1" key="1">
    <citation type="submission" date="2018-02" db="EMBL/GenBank/DDBJ databases">
        <title>Rhizophora mucronata_Transcriptome.</title>
        <authorList>
            <person name="Meera S.P."/>
            <person name="Sreeshan A."/>
            <person name="Augustine A."/>
        </authorList>
    </citation>
    <scope>NUCLEOTIDE SEQUENCE</scope>
    <source>
        <tissue evidence="1">Leaf</tissue>
    </source>
</reference>
<sequence length="67" mass="8062">MQATRQREDLCGSSGQQWLKQAFILYSKPEWHLQVYFLFIDKKEPEICQFVVRERGAMEDCRRRAIP</sequence>
<organism evidence="1">
    <name type="scientific">Rhizophora mucronata</name>
    <name type="common">Asiatic mangrove</name>
    <dbReference type="NCBI Taxonomy" id="61149"/>
    <lineage>
        <taxon>Eukaryota</taxon>
        <taxon>Viridiplantae</taxon>
        <taxon>Streptophyta</taxon>
        <taxon>Embryophyta</taxon>
        <taxon>Tracheophyta</taxon>
        <taxon>Spermatophyta</taxon>
        <taxon>Magnoliopsida</taxon>
        <taxon>eudicotyledons</taxon>
        <taxon>Gunneridae</taxon>
        <taxon>Pentapetalae</taxon>
        <taxon>rosids</taxon>
        <taxon>fabids</taxon>
        <taxon>Malpighiales</taxon>
        <taxon>Rhizophoraceae</taxon>
        <taxon>Rhizophora</taxon>
    </lineage>
</organism>
<evidence type="ECO:0000313" key="1">
    <source>
        <dbReference type="EMBL" id="MBW92791.1"/>
    </source>
</evidence>
<protein>
    <submittedName>
        <fullName evidence="1">Uncharacterized protein MANES_02G033200</fullName>
    </submittedName>
</protein>
<name>A0A2P2JH58_RHIMU</name>